<evidence type="ECO:0000259" key="3">
    <source>
        <dbReference type="Pfam" id="PF08544"/>
    </source>
</evidence>
<evidence type="ECO:0000256" key="2">
    <source>
        <dbReference type="ARBA" id="ARBA00022777"/>
    </source>
</evidence>
<dbReference type="InterPro" id="IPR013750">
    <property type="entry name" value="GHMP_kinase_C_dom"/>
</dbReference>
<dbReference type="STRING" id="596324.TREVI0001_2607"/>
<dbReference type="PANTHER" id="PTHR32463">
    <property type="entry name" value="L-FUCOSE KINASE"/>
    <property type="match status" value="1"/>
</dbReference>
<dbReference type="GO" id="GO:0005524">
    <property type="term" value="F:ATP binding"/>
    <property type="evidence" value="ECO:0007669"/>
    <property type="project" value="InterPro"/>
</dbReference>
<keyword evidence="2 4" id="KW-0418">Kinase</keyword>
<proteinExistence type="predicted"/>
<dbReference type="PANTHER" id="PTHR32463:SF0">
    <property type="entry name" value="L-FUCOSE KINASE"/>
    <property type="match status" value="1"/>
</dbReference>
<dbReference type="SUPFAM" id="SSF55060">
    <property type="entry name" value="GHMP Kinase, C-terminal domain"/>
    <property type="match status" value="1"/>
</dbReference>
<dbReference type="InterPro" id="IPR052203">
    <property type="entry name" value="GHMP_Kinase-Related"/>
</dbReference>
<dbReference type="GO" id="GO:0050201">
    <property type="term" value="F:fucokinase activity"/>
    <property type="evidence" value="ECO:0007669"/>
    <property type="project" value="TreeGrafter"/>
</dbReference>
<keyword evidence="1" id="KW-0808">Transferase</keyword>
<dbReference type="RefSeq" id="WP_006188091.1">
    <property type="nucleotide sequence ID" value="NZ_ACYH01000013.1"/>
</dbReference>
<gene>
    <name evidence="4" type="ORF">TREVI0001_2607</name>
</gene>
<dbReference type="Gene3D" id="3.30.70.890">
    <property type="entry name" value="GHMP kinase, C-terminal domain"/>
    <property type="match status" value="1"/>
</dbReference>
<evidence type="ECO:0000313" key="4">
    <source>
        <dbReference type="EMBL" id="EEV21082.1"/>
    </source>
</evidence>
<reference evidence="4 5" key="1">
    <citation type="submission" date="2009-07" db="EMBL/GenBank/DDBJ databases">
        <authorList>
            <person name="Madupu R."/>
            <person name="Sebastian Y."/>
            <person name="Durkin A.S."/>
            <person name="Torralba M."/>
            <person name="Methe B."/>
            <person name="Sutton G.G."/>
            <person name="Strausberg R.L."/>
            <person name="Nelson K.E."/>
        </authorList>
    </citation>
    <scope>NUCLEOTIDE SEQUENCE [LARGE SCALE GENOMIC DNA]</scope>
    <source>
        <strain evidence="4 5">ATCC 35580</strain>
    </source>
</reference>
<sequence length="129" mass="14616">MKEQSHNMTNNNEKYNYMVEMTCLAEEMKNALIKEDLSTFATILHEGWLLKRQLASKITNNFIDEYYQKALDNGALGGKLLGAGGGGFLLLYCEKENQMRLRCALNNLVELPFDLENGGTKVIYIGDRT</sequence>
<evidence type="ECO:0000256" key="1">
    <source>
        <dbReference type="ARBA" id="ARBA00022679"/>
    </source>
</evidence>
<accession>C8PNH7</accession>
<feature type="domain" description="GHMP kinase C-terminal" evidence="3">
    <location>
        <begin position="30"/>
        <end position="105"/>
    </location>
</feature>
<organism evidence="4 5">
    <name type="scientific">Treponema vincentii ATCC 35580</name>
    <dbReference type="NCBI Taxonomy" id="596324"/>
    <lineage>
        <taxon>Bacteria</taxon>
        <taxon>Pseudomonadati</taxon>
        <taxon>Spirochaetota</taxon>
        <taxon>Spirochaetia</taxon>
        <taxon>Spirochaetales</taxon>
        <taxon>Treponemataceae</taxon>
        <taxon>Treponema</taxon>
    </lineage>
</organism>
<evidence type="ECO:0000313" key="5">
    <source>
        <dbReference type="Proteomes" id="UP000004509"/>
    </source>
</evidence>
<dbReference type="InterPro" id="IPR036554">
    <property type="entry name" value="GHMP_kinase_C_sf"/>
</dbReference>
<protein>
    <submittedName>
        <fullName evidence="4">GHMP kinase C-terminal domain protein</fullName>
    </submittedName>
</protein>
<dbReference type="GO" id="GO:0042352">
    <property type="term" value="P:GDP-L-fucose salvage"/>
    <property type="evidence" value="ECO:0007669"/>
    <property type="project" value="TreeGrafter"/>
</dbReference>
<comment type="caution">
    <text evidence="4">The sequence shown here is derived from an EMBL/GenBank/DDBJ whole genome shotgun (WGS) entry which is preliminary data.</text>
</comment>
<dbReference type="InterPro" id="IPR001174">
    <property type="entry name" value="HddA/FKP"/>
</dbReference>
<dbReference type="Pfam" id="PF08544">
    <property type="entry name" value="GHMP_kinases_C"/>
    <property type="match status" value="1"/>
</dbReference>
<dbReference type="eggNOG" id="COG2605">
    <property type="taxonomic scope" value="Bacteria"/>
</dbReference>
<name>C8PNH7_9SPIR</name>
<dbReference type="EMBL" id="ACYH01000013">
    <property type="protein sequence ID" value="EEV21082.1"/>
    <property type="molecule type" value="Genomic_DNA"/>
</dbReference>
<dbReference type="Proteomes" id="UP000004509">
    <property type="component" value="Unassembled WGS sequence"/>
</dbReference>
<dbReference type="PRINTS" id="PR00960">
    <property type="entry name" value="LMBPPROTEIN"/>
</dbReference>
<dbReference type="AlphaFoldDB" id="C8PNH7"/>